<dbReference type="InterPro" id="IPR032675">
    <property type="entry name" value="LRR_dom_sf"/>
</dbReference>
<dbReference type="EMBL" id="WIUZ02000007">
    <property type="protein sequence ID" value="KAF9785006.1"/>
    <property type="molecule type" value="Genomic_DNA"/>
</dbReference>
<organism evidence="2 3">
    <name type="scientific">Thelephora terrestris</name>
    <dbReference type="NCBI Taxonomy" id="56493"/>
    <lineage>
        <taxon>Eukaryota</taxon>
        <taxon>Fungi</taxon>
        <taxon>Dikarya</taxon>
        <taxon>Basidiomycota</taxon>
        <taxon>Agaricomycotina</taxon>
        <taxon>Agaricomycetes</taxon>
        <taxon>Thelephorales</taxon>
        <taxon>Thelephoraceae</taxon>
        <taxon>Thelephora</taxon>
    </lineage>
</organism>
<gene>
    <name evidence="2" type="ORF">BJ322DRAFT_802415</name>
</gene>
<evidence type="ECO:0008006" key="4">
    <source>
        <dbReference type="Google" id="ProtNLM"/>
    </source>
</evidence>
<evidence type="ECO:0000313" key="3">
    <source>
        <dbReference type="Proteomes" id="UP000736335"/>
    </source>
</evidence>
<dbReference type="SUPFAM" id="SSF52047">
    <property type="entry name" value="RNI-like"/>
    <property type="match status" value="1"/>
</dbReference>
<keyword evidence="3" id="KW-1185">Reference proteome</keyword>
<evidence type="ECO:0000256" key="1">
    <source>
        <dbReference type="SAM" id="Coils"/>
    </source>
</evidence>
<accession>A0A9P6L632</accession>
<feature type="coiled-coil region" evidence="1">
    <location>
        <begin position="19"/>
        <end position="46"/>
    </location>
</feature>
<dbReference type="OrthoDB" id="3365698at2759"/>
<dbReference type="Proteomes" id="UP000736335">
    <property type="component" value="Unassembled WGS sequence"/>
</dbReference>
<reference evidence="2" key="1">
    <citation type="journal article" date="2020" name="Nat. Commun.">
        <title>Large-scale genome sequencing of mycorrhizal fungi provides insights into the early evolution of symbiotic traits.</title>
        <authorList>
            <person name="Miyauchi S."/>
            <person name="Kiss E."/>
            <person name="Kuo A."/>
            <person name="Drula E."/>
            <person name="Kohler A."/>
            <person name="Sanchez-Garcia M."/>
            <person name="Morin E."/>
            <person name="Andreopoulos B."/>
            <person name="Barry K.W."/>
            <person name="Bonito G."/>
            <person name="Buee M."/>
            <person name="Carver A."/>
            <person name="Chen C."/>
            <person name="Cichocki N."/>
            <person name="Clum A."/>
            <person name="Culley D."/>
            <person name="Crous P.W."/>
            <person name="Fauchery L."/>
            <person name="Girlanda M."/>
            <person name="Hayes R.D."/>
            <person name="Keri Z."/>
            <person name="LaButti K."/>
            <person name="Lipzen A."/>
            <person name="Lombard V."/>
            <person name="Magnuson J."/>
            <person name="Maillard F."/>
            <person name="Murat C."/>
            <person name="Nolan M."/>
            <person name="Ohm R.A."/>
            <person name="Pangilinan J."/>
            <person name="Pereira M.F."/>
            <person name="Perotto S."/>
            <person name="Peter M."/>
            <person name="Pfister S."/>
            <person name="Riley R."/>
            <person name="Sitrit Y."/>
            <person name="Stielow J.B."/>
            <person name="Szollosi G."/>
            <person name="Zifcakova L."/>
            <person name="Stursova M."/>
            <person name="Spatafora J.W."/>
            <person name="Tedersoo L."/>
            <person name="Vaario L.M."/>
            <person name="Yamada A."/>
            <person name="Yan M."/>
            <person name="Wang P."/>
            <person name="Xu J."/>
            <person name="Bruns T."/>
            <person name="Baldrian P."/>
            <person name="Vilgalys R."/>
            <person name="Dunand C."/>
            <person name="Henrissat B."/>
            <person name="Grigoriev I.V."/>
            <person name="Hibbett D."/>
            <person name="Nagy L.G."/>
            <person name="Martin F.M."/>
        </authorList>
    </citation>
    <scope>NUCLEOTIDE SEQUENCE</scope>
    <source>
        <strain evidence="2">UH-Tt-Lm1</strain>
    </source>
</reference>
<proteinExistence type="predicted"/>
<protein>
    <recommendedName>
        <fullName evidence="4">F-box domain-containing protein</fullName>
    </recommendedName>
</protein>
<dbReference type="AlphaFoldDB" id="A0A9P6L632"/>
<keyword evidence="1" id="KW-0175">Coiled coil</keyword>
<sequence length="538" mass="60835">MPPSAPTNNDRMTQQVCRVESNLKSIRDLEDQIREHEMAIVKLKRARNSFLSVSKLPPEILGDIFRWNVVLKADFERLGEGSHNFLLVCHHWYEVASCTPELWSFWGDNLYDWARRHLRHPKVPLDLVFNGLRLIGGTLDDSLKNTLHDRAARDTIRRIHLTGEDSETLDSIISPLAGCEEIRTSSVESVVLRDMTEEISVDVSDFLAYYRFPKLQRLELENCTISSWDLIASKTSVLTALTLFISYPSPTITSPQILSLLRSNPSLREISLYGCSVPDDGGCKSGPRVTLAHLKELALAGHPQDVFALLHQLDYPTNMDNLVLNLMDSTVEDISETIGPFIRDYLRRRGKSQTGLGLYISSEESIELRVEDIGVAGFSAPEPLWLNTLVETIIHLDPMPPADVLEEALLDLIAYVPREEIVFFQACNSTISADVMSTQLPYLVGIRFEETPLDVAFPKSTLDHGEIFPHLQHLSLHHVVIRRGGWSPLTTFLDHLAASGKRLDTLEIHGFCDMHPGLEERVRRAVREFRVQQSYSRA</sequence>
<reference evidence="2" key="2">
    <citation type="submission" date="2020-11" db="EMBL/GenBank/DDBJ databases">
        <authorList>
            <consortium name="DOE Joint Genome Institute"/>
            <person name="Kuo A."/>
            <person name="Miyauchi S."/>
            <person name="Kiss E."/>
            <person name="Drula E."/>
            <person name="Kohler A."/>
            <person name="Sanchez-Garcia M."/>
            <person name="Andreopoulos B."/>
            <person name="Barry K.W."/>
            <person name="Bonito G."/>
            <person name="Buee M."/>
            <person name="Carver A."/>
            <person name="Chen C."/>
            <person name="Cichocki N."/>
            <person name="Clum A."/>
            <person name="Culley D."/>
            <person name="Crous P.W."/>
            <person name="Fauchery L."/>
            <person name="Girlanda M."/>
            <person name="Hayes R."/>
            <person name="Keri Z."/>
            <person name="Labutti K."/>
            <person name="Lipzen A."/>
            <person name="Lombard V."/>
            <person name="Magnuson J."/>
            <person name="Maillard F."/>
            <person name="Morin E."/>
            <person name="Murat C."/>
            <person name="Nolan M."/>
            <person name="Ohm R."/>
            <person name="Pangilinan J."/>
            <person name="Pereira M."/>
            <person name="Perotto S."/>
            <person name="Peter M."/>
            <person name="Riley R."/>
            <person name="Sitrit Y."/>
            <person name="Stielow B."/>
            <person name="Szollosi G."/>
            <person name="Zifcakova L."/>
            <person name="Stursova M."/>
            <person name="Spatafora J.W."/>
            <person name="Tedersoo L."/>
            <person name="Vaario L.-M."/>
            <person name="Yamada A."/>
            <person name="Yan M."/>
            <person name="Wang P."/>
            <person name="Xu J."/>
            <person name="Bruns T."/>
            <person name="Baldrian P."/>
            <person name="Vilgalys R."/>
            <person name="Henrissat B."/>
            <person name="Grigoriev I.V."/>
            <person name="Hibbett D."/>
            <person name="Nagy L.G."/>
            <person name="Martin F.M."/>
        </authorList>
    </citation>
    <scope>NUCLEOTIDE SEQUENCE</scope>
    <source>
        <strain evidence="2">UH-Tt-Lm1</strain>
    </source>
</reference>
<dbReference type="Gene3D" id="3.80.10.10">
    <property type="entry name" value="Ribonuclease Inhibitor"/>
    <property type="match status" value="1"/>
</dbReference>
<name>A0A9P6L632_9AGAM</name>
<comment type="caution">
    <text evidence="2">The sequence shown here is derived from an EMBL/GenBank/DDBJ whole genome shotgun (WGS) entry which is preliminary data.</text>
</comment>
<evidence type="ECO:0000313" key="2">
    <source>
        <dbReference type="EMBL" id="KAF9785006.1"/>
    </source>
</evidence>